<organism evidence="3">
    <name type="scientific">Ananas comosus var. bracteatus</name>
    <name type="common">red pineapple</name>
    <dbReference type="NCBI Taxonomy" id="296719"/>
    <lineage>
        <taxon>Eukaryota</taxon>
        <taxon>Viridiplantae</taxon>
        <taxon>Streptophyta</taxon>
        <taxon>Embryophyta</taxon>
        <taxon>Tracheophyta</taxon>
        <taxon>Spermatophyta</taxon>
        <taxon>Magnoliopsida</taxon>
        <taxon>Liliopsida</taxon>
        <taxon>Poales</taxon>
        <taxon>Bromeliaceae</taxon>
        <taxon>Bromelioideae</taxon>
        <taxon>Ananas</taxon>
    </lineage>
</organism>
<accession>A0A6V7QHA5</accession>
<proteinExistence type="predicted"/>
<dbReference type="AlphaFoldDB" id="A0A6V7QHA5"/>
<keyword evidence="1" id="KW-1133">Transmembrane helix</keyword>
<feature type="transmembrane region" description="Helical" evidence="1">
    <location>
        <begin position="309"/>
        <end position="327"/>
    </location>
</feature>
<dbReference type="InterPro" id="IPR043502">
    <property type="entry name" value="DNA/RNA_pol_sf"/>
</dbReference>
<sequence length="368" mass="42693">MDFLASSKAVPMPHLGALSIMEEAAPCMVLASQEKTVSEKGLEEESLPMEIEAVLTEFRDVMPKDLPKQLPPRQEVDHAIELEPRAKPLAKIFRSIGRSVVLHQTRPLLWVLSSADYGRRRENNHVRVEVRAYEFLVIPLGLTNMPATFCTLTNKMFHPYFNRFVVVYLTTSWKKCIFLATGHWIGQGLIRIDQRKVRAISECETPTAVSELWPFLGLVNYYRHFIVDYPTRAAPLTDLLKKNHLWVWTSQYAEAFEDLKRAETKNPVLRLSNCSRTFEVHTDASDFPIGGVLMIWFMAHRIWHMVHEVGYIVHGIWSMGLGFGLWFMRFGVWDLVHELGYGSWMRFMNLVYGSWVHKVWFMNLVYDS</sequence>
<protein>
    <recommendedName>
        <fullName evidence="2">Reverse transcriptase/retrotransposon-derived protein RNase H-like domain-containing protein</fullName>
    </recommendedName>
</protein>
<dbReference type="PANTHER" id="PTHR33064:SF40">
    <property type="entry name" value="REVERSE TRANSCRIPTASE_RETROTRANSPOSON-DERIVED PROTEIN RNASE H-LIKE DOMAIN-CONTAINING PROTEIN"/>
    <property type="match status" value="1"/>
</dbReference>
<evidence type="ECO:0000313" key="3">
    <source>
        <dbReference type="EMBL" id="CAD1842523.1"/>
    </source>
</evidence>
<evidence type="ECO:0000256" key="1">
    <source>
        <dbReference type="SAM" id="Phobius"/>
    </source>
</evidence>
<dbReference type="InterPro" id="IPR043128">
    <property type="entry name" value="Rev_trsase/Diguanyl_cyclase"/>
</dbReference>
<dbReference type="PANTHER" id="PTHR33064">
    <property type="entry name" value="POL PROTEIN"/>
    <property type="match status" value="1"/>
</dbReference>
<dbReference type="SUPFAM" id="SSF56672">
    <property type="entry name" value="DNA/RNA polymerases"/>
    <property type="match status" value="1"/>
</dbReference>
<evidence type="ECO:0000259" key="2">
    <source>
        <dbReference type="Pfam" id="PF17919"/>
    </source>
</evidence>
<feature type="domain" description="Reverse transcriptase/retrotransposon-derived protein RNase H-like" evidence="2">
    <location>
        <begin position="248"/>
        <end position="304"/>
    </location>
</feature>
<dbReference type="InterPro" id="IPR041577">
    <property type="entry name" value="RT_RNaseH_2"/>
</dbReference>
<dbReference type="Gene3D" id="3.30.70.270">
    <property type="match status" value="2"/>
</dbReference>
<gene>
    <name evidence="3" type="ORF">CB5_LOCUS25734</name>
</gene>
<dbReference type="InterPro" id="IPR051320">
    <property type="entry name" value="Viral_Replic_Matur_Polypro"/>
</dbReference>
<name>A0A6V7QHA5_ANACO</name>
<dbReference type="FunFam" id="3.30.70.270:FF:000020">
    <property type="entry name" value="Transposon Tf2-6 polyprotein-like Protein"/>
    <property type="match status" value="1"/>
</dbReference>
<keyword evidence="1" id="KW-0812">Transmembrane</keyword>
<reference evidence="3" key="1">
    <citation type="submission" date="2020-07" db="EMBL/GenBank/DDBJ databases">
        <authorList>
            <person name="Lin J."/>
        </authorList>
    </citation>
    <scope>NUCLEOTIDE SEQUENCE</scope>
</reference>
<dbReference type="EMBL" id="LR862136">
    <property type="protein sequence ID" value="CAD1842523.1"/>
    <property type="molecule type" value="Genomic_DNA"/>
</dbReference>
<keyword evidence="1" id="KW-0472">Membrane</keyword>
<dbReference type="Pfam" id="PF17919">
    <property type="entry name" value="RT_RNaseH_2"/>
    <property type="match status" value="1"/>
</dbReference>